<keyword evidence="3" id="KW-1185">Reference proteome</keyword>
<evidence type="ECO:0000313" key="3">
    <source>
        <dbReference type="Proteomes" id="UP000075714"/>
    </source>
</evidence>
<organism evidence="2 3">
    <name type="scientific">Gonium pectorale</name>
    <name type="common">Green alga</name>
    <dbReference type="NCBI Taxonomy" id="33097"/>
    <lineage>
        <taxon>Eukaryota</taxon>
        <taxon>Viridiplantae</taxon>
        <taxon>Chlorophyta</taxon>
        <taxon>core chlorophytes</taxon>
        <taxon>Chlorophyceae</taxon>
        <taxon>CS clade</taxon>
        <taxon>Chlamydomonadales</taxon>
        <taxon>Volvocaceae</taxon>
        <taxon>Gonium</taxon>
    </lineage>
</organism>
<proteinExistence type="predicted"/>
<feature type="region of interest" description="Disordered" evidence="1">
    <location>
        <begin position="66"/>
        <end position="94"/>
    </location>
</feature>
<feature type="region of interest" description="Disordered" evidence="1">
    <location>
        <begin position="260"/>
        <end position="279"/>
    </location>
</feature>
<dbReference type="Proteomes" id="UP000075714">
    <property type="component" value="Unassembled WGS sequence"/>
</dbReference>
<protein>
    <submittedName>
        <fullName evidence="2">Uncharacterized protein</fullName>
    </submittedName>
</protein>
<accession>A0A150GSI5</accession>
<evidence type="ECO:0000256" key="1">
    <source>
        <dbReference type="SAM" id="MobiDB-lite"/>
    </source>
</evidence>
<gene>
    <name evidence="2" type="ORF">GPECTOR_8g160</name>
</gene>
<sequence>MSLESSRCIQHAAIVAAEAATSAVSEAMSALSRIGLRAGGGLPLSSSPPASRGPLASGIASALAAASGRPSSAEGDSGRASPEQDWEEVHSGDWDRDLQGGAYCSMDAPAATPHVAEEDDDAASATATWRAVDAPAAHEPATPLRAPAQRHVPIYGALLASGASAAAARRGALGLAGGANYGVGAAVAAATAALAADDCAADAGGAGATLAAGPGIAFRTNSLQSLLQIVNAGGMSNEDFLASLARGGLRSVLRQPAGPAAQHPYHLQPLPYEDGDGAY</sequence>
<evidence type="ECO:0000313" key="2">
    <source>
        <dbReference type="EMBL" id="KXZ52771.1"/>
    </source>
</evidence>
<reference evidence="3" key="1">
    <citation type="journal article" date="2016" name="Nat. Commun.">
        <title>The Gonium pectorale genome demonstrates co-option of cell cycle regulation during the evolution of multicellularity.</title>
        <authorList>
            <person name="Hanschen E.R."/>
            <person name="Marriage T.N."/>
            <person name="Ferris P.J."/>
            <person name="Hamaji T."/>
            <person name="Toyoda A."/>
            <person name="Fujiyama A."/>
            <person name="Neme R."/>
            <person name="Noguchi H."/>
            <person name="Minakuchi Y."/>
            <person name="Suzuki M."/>
            <person name="Kawai-Toyooka H."/>
            <person name="Smith D.R."/>
            <person name="Sparks H."/>
            <person name="Anderson J."/>
            <person name="Bakaric R."/>
            <person name="Luria V."/>
            <person name="Karger A."/>
            <person name="Kirschner M.W."/>
            <person name="Durand P.M."/>
            <person name="Michod R.E."/>
            <person name="Nozaki H."/>
            <person name="Olson B.J."/>
        </authorList>
    </citation>
    <scope>NUCLEOTIDE SEQUENCE [LARGE SCALE GENOMIC DNA]</scope>
    <source>
        <strain evidence="3">NIES-2863</strain>
    </source>
</reference>
<dbReference type="AlphaFoldDB" id="A0A150GSI5"/>
<comment type="caution">
    <text evidence="2">The sequence shown here is derived from an EMBL/GenBank/DDBJ whole genome shotgun (WGS) entry which is preliminary data.</text>
</comment>
<dbReference type="EMBL" id="LSYV01000009">
    <property type="protein sequence ID" value="KXZ52771.1"/>
    <property type="molecule type" value="Genomic_DNA"/>
</dbReference>
<name>A0A150GSI5_GONPE</name>